<evidence type="ECO:0000313" key="2">
    <source>
        <dbReference type="EMBL" id="KAK6335684.1"/>
    </source>
</evidence>
<dbReference type="EMBL" id="JAVHNQ010000012">
    <property type="protein sequence ID" value="KAK6335684.1"/>
    <property type="molecule type" value="Genomic_DNA"/>
</dbReference>
<sequence length="162" mass="18892">MARLQHLVSSLGDKYFVVKAFGDMRPKWGNFLKKIKSKVKTTAKDIKEAFKRKMSKDKEARAVTTEFQWPPPRIRKAENARDTRTILVDMLQQWQLLQEKLIEQLDDDGAHETATTGEESSEEEEETREPQEDEIEDLYESLMAAAWIDRHRSGEARARLEL</sequence>
<comment type="caution">
    <text evidence="2">The sequence shown here is derived from an EMBL/GenBank/DDBJ whole genome shotgun (WGS) entry which is preliminary data.</text>
</comment>
<keyword evidence="3" id="KW-1185">Reference proteome</keyword>
<accession>A0AAV9U7A7</accession>
<organism evidence="2 3">
    <name type="scientific">Orbilia brochopaga</name>
    <dbReference type="NCBI Taxonomy" id="3140254"/>
    <lineage>
        <taxon>Eukaryota</taxon>
        <taxon>Fungi</taxon>
        <taxon>Dikarya</taxon>
        <taxon>Ascomycota</taxon>
        <taxon>Pezizomycotina</taxon>
        <taxon>Orbiliomycetes</taxon>
        <taxon>Orbiliales</taxon>
        <taxon>Orbiliaceae</taxon>
        <taxon>Orbilia</taxon>
    </lineage>
</organism>
<proteinExistence type="predicted"/>
<protein>
    <submittedName>
        <fullName evidence="2">Uncharacterized protein</fullName>
    </submittedName>
</protein>
<feature type="region of interest" description="Disordered" evidence="1">
    <location>
        <begin position="105"/>
        <end position="134"/>
    </location>
</feature>
<feature type="compositionally biased region" description="Acidic residues" evidence="1">
    <location>
        <begin position="119"/>
        <end position="134"/>
    </location>
</feature>
<reference evidence="2 3" key="1">
    <citation type="submission" date="2019-10" db="EMBL/GenBank/DDBJ databases">
        <authorList>
            <person name="Palmer J.M."/>
        </authorList>
    </citation>
    <scope>NUCLEOTIDE SEQUENCE [LARGE SCALE GENOMIC DNA]</scope>
    <source>
        <strain evidence="2 3">TWF696</strain>
    </source>
</reference>
<gene>
    <name evidence="2" type="ORF">TWF696_002450</name>
</gene>
<evidence type="ECO:0000256" key="1">
    <source>
        <dbReference type="SAM" id="MobiDB-lite"/>
    </source>
</evidence>
<evidence type="ECO:0000313" key="3">
    <source>
        <dbReference type="Proteomes" id="UP001375240"/>
    </source>
</evidence>
<name>A0AAV9U7A7_9PEZI</name>
<dbReference type="AlphaFoldDB" id="A0AAV9U7A7"/>
<dbReference type="Proteomes" id="UP001375240">
    <property type="component" value="Unassembled WGS sequence"/>
</dbReference>